<dbReference type="AlphaFoldDB" id="A0A9P1IWP6"/>
<evidence type="ECO:0000256" key="5">
    <source>
        <dbReference type="SAM" id="MobiDB-lite"/>
    </source>
</evidence>
<name>A0A9P1IWP6_9PELO</name>
<evidence type="ECO:0000313" key="9">
    <source>
        <dbReference type="Proteomes" id="UP001152747"/>
    </source>
</evidence>
<keyword evidence="3 6" id="KW-1133">Transmembrane helix</keyword>
<dbReference type="PROSITE" id="PS50850">
    <property type="entry name" value="MFS"/>
    <property type="match status" value="1"/>
</dbReference>
<dbReference type="InterPro" id="IPR051068">
    <property type="entry name" value="MFS_Domain-Containing_Protein"/>
</dbReference>
<keyword evidence="4 6" id="KW-0472">Membrane</keyword>
<evidence type="ECO:0000256" key="4">
    <source>
        <dbReference type="ARBA" id="ARBA00023136"/>
    </source>
</evidence>
<feature type="transmembrane region" description="Helical" evidence="6">
    <location>
        <begin position="63"/>
        <end position="84"/>
    </location>
</feature>
<feature type="transmembrane region" description="Helical" evidence="6">
    <location>
        <begin position="96"/>
        <end position="115"/>
    </location>
</feature>
<dbReference type="Gene3D" id="1.20.1250.20">
    <property type="entry name" value="MFS general substrate transporter like domains"/>
    <property type="match status" value="1"/>
</dbReference>
<feature type="transmembrane region" description="Helical" evidence="6">
    <location>
        <begin position="363"/>
        <end position="384"/>
    </location>
</feature>
<evidence type="ECO:0000259" key="7">
    <source>
        <dbReference type="PROSITE" id="PS50850"/>
    </source>
</evidence>
<proteinExistence type="predicted"/>
<dbReference type="GO" id="GO:0005765">
    <property type="term" value="C:lysosomal membrane"/>
    <property type="evidence" value="ECO:0007669"/>
    <property type="project" value="TreeGrafter"/>
</dbReference>
<protein>
    <recommendedName>
        <fullName evidence="7">Major facilitator superfamily (MFS) profile domain-containing protein</fullName>
    </recommendedName>
</protein>
<dbReference type="PANTHER" id="PTHR23510">
    <property type="entry name" value="INNER MEMBRANE TRANSPORT PROTEIN YAJR"/>
    <property type="match status" value="1"/>
</dbReference>
<dbReference type="PANTHER" id="PTHR23510:SF12">
    <property type="entry name" value="MAJOR FACILITATOR SUPERFAMILY (MFS) PROFILE DOMAIN-CONTAINING PROTEIN"/>
    <property type="match status" value="1"/>
</dbReference>
<evidence type="ECO:0000313" key="8">
    <source>
        <dbReference type="EMBL" id="CAI5453678.1"/>
    </source>
</evidence>
<reference evidence="8" key="1">
    <citation type="submission" date="2022-11" db="EMBL/GenBank/DDBJ databases">
        <authorList>
            <person name="Kikuchi T."/>
        </authorList>
    </citation>
    <scope>NUCLEOTIDE SEQUENCE</scope>
    <source>
        <strain evidence="8">PS1010</strain>
    </source>
</reference>
<feature type="transmembrane region" description="Helical" evidence="6">
    <location>
        <begin position="405"/>
        <end position="426"/>
    </location>
</feature>
<evidence type="ECO:0000256" key="2">
    <source>
        <dbReference type="ARBA" id="ARBA00022692"/>
    </source>
</evidence>
<evidence type="ECO:0000256" key="1">
    <source>
        <dbReference type="ARBA" id="ARBA00004141"/>
    </source>
</evidence>
<feature type="transmembrane region" description="Helical" evidence="6">
    <location>
        <begin position="159"/>
        <end position="186"/>
    </location>
</feature>
<dbReference type="SUPFAM" id="SSF103473">
    <property type="entry name" value="MFS general substrate transporter"/>
    <property type="match status" value="1"/>
</dbReference>
<comment type="subcellular location">
    <subcellularLocation>
        <location evidence="1">Membrane</location>
        <topology evidence="1">Multi-pass membrane protein</topology>
    </subcellularLocation>
</comment>
<keyword evidence="9" id="KW-1185">Reference proteome</keyword>
<dbReference type="OrthoDB" id="370281at2759"/>
<keyword evidence="2 6" id="KW-0812">Transmembrane</keyword>
<evidence type="ECO:0000256" key="3">
    <source>
        <dbReference type="ARBA" id="ARBA00022989"/>
    </source>
</evidence>
<sequence length="469" mass="52240">MLTSRVKSIDEESICSSSPNKKSTNWTSLWFANLIQFFCGLQMSLYFTSMWPYLLQLDPKTPLTFFGTILASFSVGQAIGSPIFGTWSEKSESFKIPIATGLALCVLGNLIYAALPEIHWNPIIIMLIARIIIGFGCGNLSALRAYIAACSLPEDRNKAVALSIGSTVFGMLFGPALQACFAFIPAGNRFLGLVLDCYTLPAIMISTFLSVMTILIFFHFTEDFVGIIDPNEDGFELPPYDRLAAWICIYLWFLIQTIAVNIESLAAVFTIAMYNWTSEQAMIYNGYIEFFSCGLSVTQYLIFGLTRVGKINKRYMILFGLLLFTIYHTVVLPWPFYPKTLTYNPNVTDGACTFKWCQYVPQIPIYVFIPVYVLCVGIAFPYIGTSIGTLFTHILGDRQQGTMQGIYALFGSVARCAAPIITTTLFNSSGYTWISVELLVMLFLGAGLVGVFWERLVALKPIKKSGSKY</sequence>
<dbReference type="InterPro" id="IPR011701">
    <property type="entry name" value="MFS"/>
</dbReference>
<feature type="domain" description="Major facilitator superfamily (MFS) profile" evidence="7">
    <location>
        <begin position="28"/>
        <end position="457"/>
    </location>
</feature>
<gene>
    <name evidence="8" type="ORF">CAMP_LOCUS16315</name>
</gene>
<feature type="transmembrane region" description="Helical" evidence="6">
    <location>
        <begin position="315"/>
        <end position="337"/>
    </location>
</feature>
<dbReference type="EMBL" id="CANHGI010000005">
    <property type="protein sequence ID" value="CAI5453678.1"/>
    <property type="molecule type" value="Genomic_DNA"/>
</dbReference>
<feature type="transmembrane region" description="Helical" evidence="6">
    <location>
        <begin position="29"/>
        <end position="51"/>
    </location>
</feature>
<feature type="transmembrane region" description="Helical" evidence="6">
    <location>
        <begin position="432"/>
        <end position="453"/>
    </location>
</feature>
<dbReference type="Pfam" id="PF07690">
    <property type="entry name" value="MFS_1"/>
    <property type="match status" value="1"/>
</dbReference>
<dbReference type="InterPro" id="IPR036259">
    <property type="entry name" value="MFS_trans_sf"/>
</dbReference>
<comment type="caution">
    <text evidence="8">The sequence shown here is derived from an EMBL/GenBank/DDBJ whole genome shotgun (WGS) entry which is preliminary data.</text>
</comment>
<feature type="transmembrane region" description="Helical" evidence="6">
    <location>
        <begin position="282"/>
        <end position="303"/>
    </location>
</feature>
<feature type="transmembrane region" description="Helical" evidence="6">
    <location>
        <begin position="198"/>
        <end position="218"/>
    </location>
</feature>
<dbReference type="InterPro" id="IPR020846">
    <property type="entry name" value="MFS_dom"/>
</dbReference>
<accession>A0A9P1IWP6</accession>
<dbReference type="Proteomes" id="UP001152747">
    <property type="component" value="Unassembled WGS sequence"/>
</dbReference>
<feature type="transmembrane region" description="Helical" evidence="6">
    <location>
        <begin position="121"/>
        <end position="147"/>
    </location>
</feature>
<feature type="region of interest" description="Disordered" evidence="5">
    <location>
        <begin position="1"/>
        <end position="22"/>
    </location>
</feature>
<evidence type="ECO:0000256" key="6">
    <source>
        <dbReference type="SAM" id="Phobius"/>
    </source>
</evidence>
<dbReference type="GO" id="GO:0022857">
    <property type="term" value="F:transmembrane transporter activity"/>
    <property type="evidence" value="ECO:0007669"/>
    <property type="project" value="InterPro"/>
</dbReference>
<organism evidence="8 9">
    <name type="scientific">Caenorhabditis angaria</name>
    <dbReference type="NCBI Taxonomy" id="860376"/>
    <lineage>
        <taxon>Eukaryota</taxon>
        <taxon>Metazoa</taxon>
        <taxon>Ecdysozoa</taxon>
        <taxon>Nematoda</taxon>
        <taxon>Chromadorea</taxon>
        <taxon>Rhabditida</taxon>
        <taxon>Rhabditina</taxon>
        <taxon>Rhabditomorpha</taxon>
        <taxon>Rhabditoidea</taxon>
        <taxon>Rhabditidae</taxon>
        <taxon>Peloderinae</taxon>
        <taxon>Caenorhabditis</taxon>
    </lineage>
</organism>
<feature type="transmembrane region" description="Helical" evidence="6">
    <location>
        <begin position="243"/>
        <end position="276"/>
    </location>
</feature>
<dbReference type="CDD" id="cd17326">
    <property type="entry name" value="MFS_MFSD8"/>
    <property type="match status" value="1"/>
</dbReference>